<dbReference type="FunFam" id="3.30.70.420:FF:000001">
    <property type="entry name" value="3-hydroxy-3-methylglutaryl coenzyme A reductase"/>
    <property type="match status" value="1"/>
</dbReference>
<dbReference type="InterPro" id="IPR009023">
    <property type="entry name" value="HMG_CoA_Rdtase_NAD(P)-bd_sf"/>
</dbReference>
<dbReference type="GO" id="GO:0005778">
    <property type="term" value="C:peroxisomal membrane"/>
    <property type="evidence" value="ECO:0007669"/>
    <property type="project" value="TreeGrafter"/>
</dbReference>
<dbReference type="PaxDb" id="2903-EOD38110"/>
<dbReference type="AlphaFoldDB" id="A0A0D3KQS5"/>
<dbReference type="SUPFAM" id="SSF55035">
    <property type="entry name" value="NAD-binding domain of HMG-CoA reductase"/>
    <property type="match status" value="1"/>
</dbReference>
<dbReference type="GO" id="GO:0005789">
    <property type="term" value="C:endoplasmic reticulum membrane"/>
    <property type="evidence" value="ECO:0007669"/>
    <property type="project" value="TreeGrafter"/>
</dbReference>
<dbReference type="GO" id="GO:0015936">
    <property type="term" value="P:coenzyme A metabolic process"/>
    <property type="evidence" value="ECO:0007669"/>
    <property type="project" value="InterPro"/>
</dbReference>
<comment type="subcellular location">
    <subcellularLocation>
        <location evidence="1">Membrane</location>
    </subcellularLocation>
</comment>
<dbReference type="PANTHER" id="PTHR10572:SF24">
    <property type="entry name" value="3-HYDROXY-3-METHYLGLUTARYL-COENZYME A REDUCTASE"/>
    <property type="match status" value="1"/>
</dbReference>
<dbReference type="GeneID" id="17283380"/>
<accession>A0A0D3KQS5</accession>
<keyword evidence="8" id="KW-1185">Reference proteome</keyword>
<evidence type="ECO:0000256" key="4">
    <source>
        <dbReference type="ARBA" id="ARBA00022857"/>
    </source>
</evidence>
<dbReference type="Gene3D" id="1.10.3270.10">
    <property type="entry name" value="HMGR, N-terminal domain"/>
    <property type="match status" value="1"/>
</dbReference>
<dbReference type="InterPro" id="IPR002202">
    <property type="entry name" value="HMG_CoA_Rdtase"/>
</dbReference>
<dbReference type="InterPro" id="IPR004554">
    <property type="entry name" value="HMG_CoA_Rdtase_eu_arc"/>
</dbReference>
<dbReference type="InterPro" id="IPR023076">
    <property type="entry name" value="HMG_CoA_Rdtase_CS"/>
</dbReference>
<evidence type="ECO:0000256" key="3">
    <source>
        <dbReference type="ARBA" id="ARBA00012999"/>
    </source>
</evidence>
<dbReference type="CDD" id="cd00643">
    <property type="entry name" value="HMG-CoA_reductase_classI"/>
    <property type="match status" value="1"/>
</dbReference>
<comment type="similarity">
    <text evidence="2">Belongs to the HMG-CoA reductase family.</text>
</comment>
<dbReference type="PRINTS" id="PR00071">
    <property type="entry name" value="HMGCOARDTASE"/>
</dbReference>
<reference evidence="7" key="2">
    <citation type="submission" date="2024-10" db="UniProtKB">
        <authorList>
            <consortium name="EnsemblProtists"/>
        </authorList>
    </citation>
    <scope>IDENTIFICATION</scope>
</reference>
<dbReference type="HOGENOM" id="CLU_001734_2_0_1"/>
<dbReference type="Proteomes" id="UP000013827">
    <property type="component" value="Unassembled WGS sequence"/>
</dbReference>
<dbReference type="GO" id="GO:0008299">
    <property type="term" value="P:isoprenoid biosynthetic process"/>
    <property type="evidence" value="ECO:0007669"/>
    <property type="project" value="InterPro"/>
</dbReference>
<dbReference type="InterPro" id="IPR023074">
    <property type="entry name" value="HMG_CoA_Rdtase_cat_sf"/>
</dbReference>
<evidence type="ECO:0000256" key="5">
    <source>
        <dbReference type="ARBA" id="ARBA00023002"/>
    </source>
</evidence>
<reference evidence="8" key="1">
    <citation type="journal article" date="2013" name="Nature">
        <title>Pan genome of the phytoplankton Emiliania underpins its global distribution.</title>
        <authorList>
            <person name="Read B.A."/>
            <person name="Kegel J."/>
            <person name="Klute M.J."/>
            <person name="Kuo A."/>
            <person name="Lefebvre S.C."/>
            <person name="Maumus F."/>
            <person name="Mayer C."/>
            <person name="Miller J."/>
            <person name="Monier A."/>
            <person name="Salamov A."/>
            <person name="Young J."/>
            <person name="Aguilar M."/>
            <person name="Claverie J.M."/>
            <person name="Frickenhaus S."/>
            <person name="Gonzalez K."/>
            <person name="Herman E.K."/>
            <person name="Lin Y.C."/>
            <person name="Napier J."/>
            <person name="Ogata H."/>
            <person name="Sarno A.F."/>
            <person name="Shmutz J."/>
            <person name="Schroeder D."/>
            <person name="de Vargas C."/>
            <person name="Verret F."/>
            <person name="von Dassow P."/>
            <person name="Valentin K."/>
            <person name="Van de Peer Y."/>
            <person name="Wheeler G."/>
            <person name="Dacks J.B."/>
            <person name="Delwiche C.F."/>
            <person name="Dyhrman S.T."/>
            <person name="Glockner G."/>
            <person name="John U."/>
            <person name="Richards T."/>
            <person name="Worden A.Z."/>
            <person name="Zhang X."/>
            <person name="Grigoriev I.V."/>
            <person name="Allen A.E."/>
            <person name="Bidle K."/>
            <person name="Borodovsky M."/>
            <person name="Bowler C."/>
            <person name="Brownlee C."/>
            <person name="Cock J.M."/>
            <person name="Elias M."/>
            <person name="Gladyshev V.N."/>
            <person name="Groth M."/>
            <person name="Guda C."/>
            <person name="Hadaegh A."/>
            <person name="Iglesias-Rodriguez M.D."/>
            <person name="Jenkins J."/>
            <person name="Jones B.M."/>
            <person name="Lawson T."/>
            <person name="Leese F."/>
            <person name="Lindquist E."/>
            <person name="Lobanov A."/>
            <person name="Lomsadze A."/>
            <person name="Malik S.B."/>
            <person name="Marsh M.E."/>
            <person name="Mackinder L."/>
            <person name="Mock T."/>
            <person name="Mueller-Roeber B."/>
            <person name="Pagarete A."/>
            <person name="Parker M."/>
            <person name="Probert I."/>
            <person name="Quesneville H."/>
            <person name="Raines C."/>
            <person name="Rensing S.A."/>
            <person name="Riano-Pachon D.M."/>
            <person name="Richier S."/>
            <person name="Rokitta S."/>
            <person name="Shiraiwa Y."/>
            <person name="Soanes D.M."/>
            <person name="van der Giezen M."/>
            <person name="Wahlund T.M."/>
            <person name="Williams B."/>
            <person name="Wilson W."/>
            <person name="Wolfe G."/>
            <person name="Wurch L.L."/>
        </authorList>
    </citation>
    <scope>NUCLEOTIDE SEQUENCE</scope>
</reference>
<evidence type="ECO:0000256" key="6">
    <source>
        <dbReference type="ARBA" id="ARBA00023136"/>
    </source>
</evidence>
<keyword evidence="4" id="KW-0521">NADP</keyword>
<evidence type="ECO:0000256" key="2">
    <source>
        <dbReference type="ARBA" id="ARBA00007661"/>
    </source>
</evidence>
<dbReference type="PANTHER" id="PTHR10572">
    <property type="entry name" value="3-HYDROXY-3-METHYLGLUTARYL-COENZYME A REDUCTASE"/>
    <property type="match status" value="1"/>
</dbReference>
<dbReference type="eggNOG" id="KOG2480">
    <property type="taxonomic scope" value="Eukaryota"/>
</dbReference>
<dbReference type="GO" id="GO:0004420">
    <property type="term" value="F:hydroxymethylglutaryl-CoA reductase (NADPH) activity"/>
    <property type="evidence" value="ECO:0007669"/>
    <property type="project" value="UniProtKB-EC"/>
</dbReference>
<dbReference type="PROSITE" id="PS00066">
    <property type="entry name" value="HMG_COA_REDUCTASE_1"/>
    <property type="match status" value="1"/>
</dbReference>
<dbReference type="InterPro" id="IPR009029">
    <property type="entry name" value="HMG_CoA_Rdtase_sub-bd_dom_sf"/>
</dbReference>
<dbReference type="EC" id="1.1.1.34" evidence="3"/>
<dbReference type="KEGG" id="ehx:EMIHUDRAFT_462270"/>
<dbReference type="GO" id="GO:0016126">
    <property type="term" value="P:sterol biosynthetic process"/>
    <property type="evidence" value="ECO:0007669"/>
    <property type="project" value="TreeGrafter"/>
</dbReference>
<dbReference type="FunFam" id="3.90.770.10:FF:000001">
    <property type="entry name" value="3-hydroxy-3-methylglutaryl coenzyme A reductase"/>
    <property type="match status" value="1"/>
</dbReference>
<keyword evidence="6" id="KW-0472">Membrane</keyword>
<dbReference type="Pfam" id="PF00368">
    <property type="entry name" value="HMG-CoA_red"/>
    <property type="match status" value="1"/>
</dbReference>
<dbReference type="Gene3D" id="3.90.770.10">
    <property type="entry name" value="3-hydroxy-3-methylglutaryl-coenzyme A Reductase, Chain A, domain 2"/>
    <property type="match status" value="1"/>
</dbReference>
<protein>
    <recommendedName>
        <fullName evidence="3">hydroxymethylglutaryl-CoA reductase (NADPH)</fullName>
        <ecNumber evidence="3">1.1.1.34</ecNumber>
    </recommendedName>
</protein>
<organism evidence="7 8">
    <name type="scientific">Emiliania huxleyi (strain CCMP1516)</name>
    <dbReference type="NCBI Taxonomy" id="280463"/>
    <lineage>
        <taxon>Eukaryota</taxon>
        <taxon>Haptista</taxon>
        <taxon>Haptophyta</taxon>
        <taxon>Prymnesiophyceae</taxon>
        <taxon>Isochrysidales</taxon>
        <taxon>Noelaerhabdaceae</taxon>
        <taxon>Emiliania</taxon>
    </lineage>
</organism>
<dbReference type="InterPro" id="IPR023282">
    <property type="entry name" value="HMG_CoA_Rdtase_N"/>
</dbReference>
<dbReference type="EnsemblProtists" id="EOD38110">
    <property type="protein sequence ID" value="EOD38110"/>
    <property type="gene ID" value="EMIHUDRAFT_462270"/>
</dbReference>
<dbReference type="RefSeq" id="XP_005790539.1">
    <property type="nucleotide sequence ID" value="XM_005790482.1"/>
</dbReference>
<keyword evidence="5" id="KW-0560">Oxidoreductase</keyword>
<proteinExistence type="inferred from homology"/>
<evidence type="ECO:0000256" key="1">
    <source>
        <dbReference type="ARBA" id="ARBA00004370"/>
    </source>
</evidence>
<name>A0A0D3KQS5_EMIH1</name>
<dbReference type="PROSITE" id="PS50065">
    <property type="entry name" value="HMG_COA_REDUCTASE_4"/>
    <property type="match status" value="1"/>
</dbReference>
<evidence type="ECO:0000313" key="7">
    <source>
        <dbReference type="EnsemblProtists" id="EOD38110"/>
    </source>
</evidence>
<dbReference type="Gene3D" id="3.30.70.420">
    <property type="entry name" value="Hydroxymethylglutaryl-CoA reductase, class I/II, NAD/NADP-binding domain"/>
    <property type="match status" value="1"/>
</dbReference>
<dbReference type="STRING" id="2903.R1FGD6"/>
<dbReference type="OMA" id="FKWGFNI"/>
<evidence type="ECO:0000313" key="8">
    <source>
        <dbReference type="Proteomes" id="UP000013827"/>
    </source>
</evidence>
<sequence>MLRSSLRLLQPFARTTRVHGLHTSAAARSAAEPLSPPSDAELLDRLLSGSMSQHRLEAELGGDAERAVRVRRLYVEAVSAQDGVGDPAAVLSLPVEEVDGPEFYSSVLGTNCENVVGFVPLPVGVIRPLLLDGRRLTVPLATTEGALIASTNRGARAIAAGEGVRTELLGDGMTRAPAAALKRWFEAPDRLPELQRTFSATSRFGQLLGVKVALAGRHAFVRFRCATGDAMGMNMVGKGVNTVLAEALETPALEGAELIGLSGNYCTDKKPAAVNWIEGRGKHVAAEAVIPAKAVREVLKAEPLRIARLNVAKNLLGSALAGSIGGFNAHASNLVTAVFLACGQDPAQNVESSQCITTIEAVPTPDGDHDLRIACTMPSVECGTVGGGTALPAQAACLRMLGVAGAADPPGENAAQLARVICATVLCGELSLMSALSSNHLISAHLALNRRPAAPAAD</sequence>
<dbReference type="SUPFAM" id="SSF56542">
    <property type="entry name" value="Substrate-binding domain of HMG-CoA reductase"/>
    <property type="match status" value="1"/>
</dbReference>